<organism evidence="1 2">
    <name type="scientific">Cerasicoccus arenae</name>
    <dbReference type="NCBI Taxonomy" id="424488"/>
    <lineage>
        <taxon>Bacteria</taxon>
        <taxon>Pseudomonadati</taxon>
        <taxon>Verrucomicrobiota</taxon>
        <taxon>Opitutia</taxon>
        <taxon>Puniceicoccales</taxon>
        <taxon>Cerasicoccaceae</taxon>
        <taxon>Cerasicoccus</taxon>
    </lineage>
</organism>
<keyword evidence="2" id="KW-1185">Reference proteome</keyword>
<reference evidence="1" key="1">
    <citation type="journal article" date="2014" name="Int. J. Syst. Evol. Microbiol.">
        <title>Complete genome sequence of Corynebacterium casei LMG S-19264T (=DSM 44701T), isolated from a smear-ripened cheese.</title>
        <authorList>
            <consortium name="US DOE Joint Genome Institute (JGI-PGF)"/>
            <person name="Walter F."/>
            <person name="Albersmeier A."/>
            <person name="Kalinowski J."/>
            <person name="Ruckert C."/>
        </authorList>
    </citation>
    <scope>NUCLEOTIDE SEQUENCE</scope>
    <source>
        <strain evidence="1">KCTC 12870</strain>
    </source>
</reference>
<accession>A0A8J3DCN1</accession>
<protein>
    <submittedName>
        <fullName evidence="1">Uncharacterized protein</fullName>
    </submittedName>
</protein>
<sequence length="295" mass="33020">MLAATGILRAQTTTGGVSFLDIISSQKELGFTITQNYEYDFASDLQGNYNGDLASNVFTTAIDYATYWDRGFWRVGFAFEYTDWQWGGPTYLNDTYEMTLQTIFGQRFVDSDWGMFAVLGATLGAEYDGGNLAGGGSYRAGVGVTYFWGELNSFSLGVMAIGQEQREMYALPLPILNWYITDDLILRTFNGFTLSYDVSGDMSTVLDFTTEYENDLFRMKTQTLAPGLTRTPVAETESIVVAGGVTQRFENGLYIRGYLKGILYRKFEFRQNQSTYQSIKTDPALAIGIQGGWNF</sequence>
<dbReference type="AlphaFoldDB" id="A0A8J3DCN1"/>
<name>A0A8J3DCN1_9BACT</name>
<evidence type="ECO:0000313" key="1">
    <source>
        <dbReference type="EMBL" id="GHC06064.1"/>
    </source>
</evidence>
<dbReference type="Proteomes" id="UP000642829">
    <property type="component" value="Unassembled WGS sequence"/>
</dbReference>
<gene>
    <name evidence="1" type="ORF">GCM10007047_23850</name>
</gene>
<comment type="caution">
    <text evidence="1">The sequence shown here is derived from an EMBL/GenBank/DDBJ whole genome shotgun (WGS) entry which is preliminary data.</text>
</comment>
<proteinExistence type="predicted"/>
<evidence type="ECO:0000313" key="2">
    <source>
        <dbReference type="Proteomes" id="UP000642829"/>
    </source>
</evidence>
<dbReference type="EMBL" id="BMXG01000015">
    <property type="protein sequence ID" value="GHC06064.1"/>
    <property type="molecule type" value="Genomic_DNA"/>
</dbReference>
<reference evidence="1" key="2">
    <citation type="submission" date="2020-09" db="EMBL/GenBank/DDBJ databases">
        <authorList>
            <person name="Sun Q."/>
            <person name="Kim S."/>
        </authorList>
    </citation>
    <scope>NUCLEOTIDE SEQUENCE</scope>
    <source>
        <strain evidence="1">KCTC 12870</strain>
    </source>
</reference>